<accession>A0A5B8A011</accession>
<dbReference type="Proteomes" id="UP000305398">
    <property type="component" value="Chromosome"/>
</dbReference>
<name>A0A5B8A011_9BACT</name>
<evidence type="ECO:0000313" key="1">
    <source>
        <dbReference type="EMBL" id="QDA60399.1"/>
    </source>
</evidence>
<dbReference type="EMBL" id="CP040896">
    <property type="protein sequence ID" value="QDA60399.1"/>
    <property type="molecule type" value="Genomic_DNA"/>
</dbReference>
<evidence type="ECO:0008006" key="3">
    <source>
        <dbReference type="Google" id="ProtNLM"/>
    </source>
</evidence>
<organism evidence="1 2">
    <name type="scientific">Hymenobacter jejuensis</name>
    <dbReference type="NCBI Taxonomy" id="2502781"/>
    <lineage>
        <taxon>Bacteria</taxon>
        <taxon>Pseudomonadati</taxon>
        <taxon>Bacteroidota</taxon>
        <taxon>Cytophagia</taxon>
        <taxon>Cytophagales</taxon>
        <taxon>Hymenobacteraceae</taxon>
        <taxon>Hymenobacter</taxon>
    </lineage>
</organism>
<sequence>MARRLSLLNETYIFDGGFGGLAGVRVAASRLSGSLGIVYGTGVGGIYPAYLEVAYRFGKVE</sequence>
<keyword evidence="2" id="KW-1185">Reference proteome</keyword>
<gene>
    <name evidence="1" type="ORF">FHG12_09880</name>
</gene>
<dbReference type="AlphaFoldDB" id="A0A5B8A011"/>
<reference evidence="1 2" key="1">
    <citation type="submission" date="2019-06" db="EMBL/GenBank/DDBJ databases">
        <authorList>
            <person name="Srinivasan S."/>
        </authorList>
    </citation>
    <scope>NUCLEOTIDE SEQUENCE [LARGE SCALE GENOMIC DNA]</scope>
    <source>
        <strain evidence="1 2">17J68-5</strain>
    </source>
</reference>
<dbReference type="RefSeq" id="WP_139515575.1">
    <property type="nucleotide sequence ID" value="NZ_CP040896.1"/>
</dbReference>
<proteinExistence type="predicted"/>
<evidence type="ECO:0000313" key="2">
    <source>
        <dbReference type="Proteomes" id="UP000305398"/>
    </source>
</evidence>
<protein>
    <recommendedName>
        <fullName evidence="3">PNPLA domain-containing protein</fullName>
    </recommendedName>
</protein>
<dbReference type="KEGG" id="hyj:FHG12_09880"/>